<evidence type="ECO:0000313" key="1">
    <source>
        <dbReference type="EMBL" id="PVU76391.1"/>
    </source>
</evidence>
<gene>
    <name evidence="1" type="ORF">DDW13_03215</name>
</gene>
<sequence length="81" mass="9299">MSEIIRVSKDVKEKLVKIAAELQLNKGKRVSLNEAVEYLITFYEENKKSQKNVQLLFSLLGSAKGIREELERSRREDEGSS</sequence>
<comment type="caution">
    <text evidence="1">The sequence shown here is derived from an EMBL/GenBank/DDBJ whole genome shotgun (WGS) entry which is preliminary data.</text>
</comment>
<evidence type="ECO:0000313" key="2">
    <source>
        <dbReference type="Proteomes" id="UP000245638"/>
    </source>
</evidence>
<name>A0A2T9X8L8_9CREN</name>
<protein>
    <submittedName>
        <fullName evidence="1">VapB-type antitoxin</fullName>
    </submittedName>
</protein>
<reference evidence="1 2" key="1">
    <citation type="journal article" date="2015" name="Appl. Environ. Microbiol.">
        <title>Nanoarchaeota, Their Sulfolobales Host, and Nanoarchaeota Virus Distribution across Yellowstone National Park Hot Springs.</title>
        <authorList>
            <person name="Munson-McGee J.H."/>
            <person name="Field E.K."/>
            <person name="Bateson M."/>
            <person name="Rooney C."/>
            <person name="Stepanauskas R."/>
            <person name="Young M.J."/>
        </authorList>
    </citation>
    <scope>NUCLEOTIDE SEQUENCE [LARGE SCALE GENOMIC DNA]</scope>
    <source>
        <strain evidence="1">SCGC AC-742_N10</strain>
    </source>
</reference>
<dbReference type="Proteomes" id="UP000245638">
    <property type="component" value="Unassembled WGS sequence"/>
</dbReference>
<proteinExistence type="predicted"/>
<accession>A0A2T9X8L8</accession>
<organism evidence="1 2">
    <name type="scientific">Acidianus hospitalis</name>
    <dbReference type="NCBI Taxonomy" id="563177"/>
    <lineage>
        <taxon>Archaea</taxon>
        <taxon>Thermoproteota</taxon>
        <taxon>Thermoprotei</taxon>
        <taxon>Sulfolobales</taxon>
        <taxon>Sulfolobaceae</taxon>
        <taxon>Acidianus</taxon>
    </lineage>
</organism>
<dbReference type="EMBL" id="QEFD01000102">
    <property type="protein sequence ID" value="PVU76391.1"/>
    <property type="molecule type" value="Genomic_DNA"/>
</dbReference>
<dbReference type="AlphaFoldDB" id="A0A2T9X8L8"/>